<evidence type="ECO:0000313" key="2">
    <source>
        <dbReference type="Proteomes" id="UP000798662"/>
    </source>
</evidence>
<dbReference type="EMBL" id="CM020619">
    <property type="protein sequence ID" value="KAK1866119.1"/>
    <property type="molecule type" value="Genomic_DNA"/>
</dbReference>
<comment type="caution">
    <text evidence="1">The sequence shown here is derived from an EMBL/GenBank/DDBJ whole genome shotgun (WGS) entry which is preliminary data.</text>
</comment>
<keyword evidence="2" id="KW-1185">Reference proteome</keyword>
<evidence type="ECO:0000313" key="1">
    <source>
        <dbReference type="EMBL" id="KAK1866119.1"/>
    </source>
</evidence>
<reference evidence="1" key="1">
    <citation type="submission" date="2019-11" db="EMBL/GenBank/DDBJ databases">
        <title>Nori genome reveals adaptations in red seaweeds to the harsh intertidal environment.</title>
        <authorList>
            <person name="Wang D."/>
            <person name="Mao Y."/>
        </authorList>
    </citation>
    <scope>NUCLEOTIDE SEQUENCE</scope>
    <source>
        <tissue evidence="1">Gametophyte</tissue>
    </source>
</reference>
<protein>
    <submittedName>
        <fullName evidence="1">Uncharacterized protein</fullName>
    </submittedName>
</protein>
<dbReference type="Proteomes" id="UP000798662">
    <property type="component" value="Chromosome 2"/>
</dbReference>
<organism evidence="1 2">
    <name type="scientific">Pyropia yezoensis</name>
    <name type="common">Susabi-nori</name>
    <name type="synonym">Porphyra yezoensis</name>
    <dbReference type="NCBI Taxonomy" id="2788"/>
    <lineage>
        <taxon>Eukaryota</taxon>
        <taxon>Rhodophyta</taxon>
        <taxon>Bangiophyceae</taxon>
        <taxon>Bangiales</taxon>
        <taxon>Bangiaceae</taxon>
        <taxon>Pyropia</taxon>
    </lineage>
</organism>
<gene>
    <name evidence="1" type="ORF">I4F81_008639</name>
</gene>
<accession>A0ACC3C728</accession>
<name>A0ACC3C728_PYRYE</name>
<sequence length="130" mass="13125">MKVIITVARHKHAVVVPVGATWADLAAALLAALSAPAAARPEDVKLLWRGRTVADAAASVAAAGVTDGSRLVALVPRAAEELVRVVADRLRSVGRAEGEGLGSGGGGLAAAAEELGGVTALVREALRREH</sequence>
<proteinExistence type="predicted"/>